<evidence type="ECO:0000313" key="2">
    <source>
        <dbReference type="Proteomes" id="UP000499080"/>
    </source>
</evidence>
<accession>A0A4Y2L4G1</accession>
<dbReference type="EMBL" id="BGPR01005283">
    <property type="protein sequence ID" value="GBN08677.1"/>
    <property type="molecule type" value="Genomic_DNA"/>
</dbReference>
<reference evidence="1 2" key="1">
    <citation type="journal article" date="2019" name="Sci. Rep.">
        <title>Orb-weaving spider Araneus ventricosus genome elucidates the spidroin gene catalogue.</title>
        <authorList>
            <person name="Kono N."/>
            <person name="Nakamura H."/>
            <person name="Ohtoshi R."/>
            <person name="Moran D.A.P."/>
            <person name="Shinohara A."/>
            <person name="Yoshida Y."/>
            <person name="Fujiwara M."/>
            <person name="Mori M."/>
            <person name="Tomita M."/>
            <person name="Arakawa K."/>
        </authorList>
    </citation>
    <scope>NUCLEOTIDE SEQUENCE [LARGE SCALE GENOMIC DNA]</scope>
</reference>
<dbReference type="AlphaFoldDB" id="A0A4Y2L4G1"/>
<proteinExistence type="predicted"/>
<organism evidence="1 2">
    <name type="scientific">Araneus ventricosus</name>
    <name type="common">Orbweaver spider</name>
    <name type="synonym">Epeira ventricosa</name>
    <dbReference type="NCBI Taxonomy" id="182803"/>
    <lineage>
        <taxon>Eukaryota</taxon>
        <taxon>Metazoa</taxon>
        <taxon>Ecdysozoa</taxon>
        <taxon>Arthropoda</taxon>
        <taxon>Chelicerata</taxon>
        <taxon>Arachnida</taxon>
        <taxon>Araneae</taxon>
        <taxon>Araneomorphae</taxon>
        <taxon>Entelegynae</taxon>
        <taxon>Araneoidea</taxon>
        <taxon>Araneidae</taxon>
        <taxon>Araneus</taxon>
    </lineage>
</organism>
<comment type="caution">
    <text evidence="1">The sequence shown here is derived from an EMBL/GenBank/DDBJ whole genome shotgun (WGS) entry which is preliminary data.</text>
</comment>
<dbReference type="Proteomes" id="UP000499080">
    <property type="component" value="Unassembled WGS sequence"/>
</dbReference>
<sequence length="78" mass="8246">MVLSSSSSDYGLKSLVPPAVCLALPLSGFEDCGLRGRALRPLTPSLLDLLESFLMEFLTCNLGGLWKCNLGATPSPCT</sequence>
<evidence type="ECO:0000313" key="1">
    <source>
        <dbReference type="EMBL" id="GBN08677.1"/>
    </source>
</evidence>
<protein>
    <submittedName>
        <fullName evidence="1">Uncharacterized protein</fullName>
    </submittedName>
</protein>
<keyword evidence="2" id="KW-1185">Reference proteome</keyword>
<gene>
    <name evidence="1" type="ORF">AVEN_229166_1</name>
</gene>
<name>A0A4Y2L4G1_ARAVE</name>